<evidence type="ECO:0000313" key="3">
    <source>
        <dbReference type="Proteomes" id="UP000630660"/>
    </source>
</evidence>
<keyword evidence="1" id="KW-0812">Transmembrane</keyword>
<dbReference type="PANTHER" id="PTHR37947">
    <property type="entry name" value="BLL2462 PROTEIN"/>
    <property type="match status" value="1"/>
</dbReference>
<accession>A0A9D5KBU8</accession>
<name>A0A9D5KBU8_UNCW3</name>
<evidence type="ECO:0008006" key="4">
    <source>
        <dbReference type="Google" id="ProtNLM"/>
    </source>
</evidence>
<sequence>MKFLNWLLRGLTIAALALLFVPVIQFRIPGTRSEVILLVDNSASMSAQNKQDEWKRISEILMKSKVRLKTYAFSDSLSAARNLSSLRFQDSRTDISKAIDGIKSIDADAYLLVSDGRHNGPTTPTASGLEIHLWTIGLGDRNLPDISIEGAEIRDSTNLRIRIRSTGTETRLVNLSVFAGKRKVAEREVSTVSDRLSEVALGLNQTPENSEIRIHIDSVPGEDRVDNNTFILKSRPASRDYEVLFLSASISRETDFLLGVLKTLSGVDIKTYVEVSPQVSVGAAPETPDIVVIGPLRSNLSQKNIDLIKAYARKGIPLLFISTGSTLPRELQSLYPLDKRPATPDISKMSYAPISHILFSDWDPVTAIGTNSGETYYKLKPEANALLSSGNATLAAELEDKSLALELPDLVGIKTGDIDGFSTTIRRIIAYLIEGDAFPFSFSVNSATTSAVDLTLYSEVELDYSIETVSAWLKPDSIPLQVLPQSNKMSRLIGSVPVIQPEDSTDVSRSYRLNLSWRGNRFRPGPEITVRKAPGEGPSKGSNPQLLEHLAAQGGGKVLEIDQLDDWSLSLPKGKLIIFKPLETPFIVILIGLLFILEIWYRRRIGLP</sequence>
<dbReference type="InterPro" id="IPR036465">
    <property type="entry name" value="vWFA_dom_sf"/>
</dbReference>
<feature type="transmembrane region" description="Helical" evidence="1">
    <location>
        <begin position="584"/>
        <end position="601"/>
    </location>
</feature>
<evidence type="ECO:0000256" key="1">
    <source>
        <dbReference type="SAM" id="Phobius"/>
    </source>
</evidence>
<evidence type="ECO:0000313" key="2">
    <source>
        <dbReference type="EMBL" id="MBD3365314.1"/>
    </source>
</evidence>
<comment type="caution">
    <text evidence="2">The sequence shown here is derived from an EMBL/GenBank/DDBJ whole genome shotgun (WGS) entry which is preliminary data.</text>
</comment>
<protein>
    <recommendedName>
        <fullName evidence="4">VWA domain-containing protein</fullName>
    </recommendedName>
</protein>
<keyword evidence="1" id="KW-0472">Membrane</keyword>
<dbReference type="AlphaFoldDB" id="A0A9D5KBU8"/>
<organism evidence="2 3">
    <name type="scientific">candidate division WOR-3 bacterium</name>
    <dbReference type="NCBI Taxonomy" id="2052148"/>
    <lineage>
        <taxon>Bacteria</taxon>
        <taxon>Bacteria division WOR-3</taxon>
    </lineage>
</organism>
<keyword evidence="1" id="KW-1133">Transmembrane helix</keyword>
<proteinExistence type="predicted"/>
<dbReference type="Proteomes" id="UP000630660">
    <property type="component" value="Unassembled WGS sequence"/>
</dbReference>
<dbReference type="PANTHER" id="PTHR37947:SF1">
    <property type="entry name" value="BLL2462 PROTEIN"/>
    <property type="match status" value="1"/>
</dbReference>
<gene>
    <name evidence="2" type="ORF">GF359_08885</name>
</gene>
<dbReference type="SUPFAM" id="SSF53300">
    <property type="entry name" value="vWA-like"/>
    <property type="match status" value="1"/>
</dbReference>
<reference evidence="2" key="1">
    <citation type="submission" date="2019-11" db="EMBL/GenBank/DDBJ databases">
        <title>Microbial mats filling the niche in hypersaline microbial mats.</title>
        <authorList>
            <person name="Wong H.L."/>
            <person name="Macleod F.I."/>
            <person name="White R.A. III"/>
            <person name="Burns B.P."/>
        </authorList>
    </citation>
    <scope>NUCLEOTIDE SEQUENCE</scope>
    <source>
        <strain evidence="2">Bin_327</strain>
    </source>
</reference>
<dbReference type="EMBL" id="WJKJ01000297">
    <property type="protein sequence ID" value="MBD3365314.1"/>
    <property type="molecule type" value="Genomic_DNA"/>
</dbReference>